<accession>A0A9P4TTV2</accession>
<reference evidence="1" key="1">
    <citation type="journal article" date="2020" name="Stud. Mycol.">
        <title>101 Dothideomycetes genomes: a test case for predicting lifestyles and emergence of pathogens.</title>
        <authorList>
            <person name="Haridas S."/>
            <person name="Albert R."/>
            <person name="Binder M."/>
            <person name="Bloem J."/>
            <person name="Labutti K."/>
            <person name="Salamov A."/>
            <person name="Andreopoulos B."/>
            <person name="Baker S."/>
            <person name="Barry K."/>
            <person name="Bills G."/>
            <person name="Bluhm B."/>
            <person name="Cannon C."/>
            <person name="Castanera R."/>
            <person name="Culley D."/>
            <person name="Daum C."/>
            <person name="Ezra D."/>
            <person name="Gonzalez J."/>
            <person name="Henrissat B."/>
            <person name="Kuo A."/>
            <person name="Liang C."/>
            <person name="Lipzen A."/>
            <person name="Lutzoni F."/>
            <person name="Magnuson J."/>
            <person name="Mondo S."/>
            <person name="Nolan M."/>
            <person name="Ohm R."/>
            <person name="Pangilinan J."/>
            <person name="Park H.-J."/>
            <person name="Ramirez L."/>
            <person name="Alfaro M."/>
            <person name="Sun H."/>
            <person name="Tritt A."/>
            <person name="Yoshinaga Y."/>
            <person name="Zwiers L.-H."/>
            <person name="Turgeon B."/>
            <person name="Goodwin S."/>
            <person name="Spatafora J."/>
            <person name="Crous P."/>
            <person name="Grigoriev I."/>
        </authorList>
    </citation>
    <scope>NUCLEOTIDE SEQUENCE</scope>
    <source>
        <strain evidence="1">CBS 130266</strain>
    </source>
</reference>
<comment type="caution">
    <text evidence="1">The sequence shown here is derived from an EMBL/GenBank/DDBJ whole genome shotgun (WGS) entry which is preliminary data.</text>
</comment>
<dbReference type="Proteomes" id="UP000800235">
    <property type="component" value="Unassembled WGS sequence"/>
</dbReference>
<evidence type="ECO:0000313" key="1">
    <source>
        <dbReference type="EMBL" id="KAF2423473.1"/>
    </source>
</evidence>
<protein>
    <submittedName>
        <fullName evidence="1">Uncharacterized protein</fullName>
    </submittedName>
</protein>
<organism evidence="1 2">
    <name type="scientific">Tothia fuscella</name>
    <dbReference type="NCBI Taxonomy" id="1048955"/>
    <lineage>
        <taxon>Eukaryota</taxon>
        <taxon>Fungi</taxon>
        <taxon>Dikarya</taxon>
        <taxon>Ascomycota</taxon>
        <taxon>Pezizomycotina</taxon>
        <taxon>Dothideomycetes</taxon>
        <taxon>Pleosporomycetidae</taxon>
        <taxon>Venturiales</taxon>
        <taxon>Cylindrosympodiaceae</taxon>
        <taxon>Tothia</taxon>
    </lineage>
</organism>
<dbReference type="AlphaFoldDB" id="A0A9P4TTV2"/>
<sequence length="221" mass="24913">MYRPGLGSQPTGLRKARSWVCMPQRCRRLRLPSSGGRRRARLKRGCCSAARCNAGRSVQRESLPGATKWKRDEGPQTLYPVSWPNESEGALHLKMPIRRKQCSCCMNREPRTKATRRTYSCDLPTQRAASYPRGVSSWSVRPGVEIAPSSPGTAVLYKHGLVEECCPGLHNLINPAQQRAKGLYLFVQLRALICPTKQTLHEGQTMIVDMQVKVSFKYDER</sequence>
<evidence type="ECO:0000313" key="2">
    <source>
        <dbReference type="Proteomes" id="UP000800235"/>
    </source>
</evidence>
<dbReference type="EMBL" id="MU007081">
    <property type="protein sequence ID" value="KAF2423473.1"/>
    <property type="molecule type" value="Genomic_DNA"/>
</dbReference>
<name>A0A9P4TTV2_9PEZI</name>
<keyword evidence="2" id="KW-1185">Reference proteome</keyword>
<proteinExistence type="predicted"/>
<gene>
    <name evidence="1" type="ORF">EJ08DRAFT_447303</name>
</gene>